<protein>
    <recommendedName>
        <fullName evidence="9">AAA+ ATPase domain-containing protein</fullName>
    </recommendedName>
</protein>
<dbReference type="GO" id="GO:0009376">
    <property type="term" value="C:HslUV protease complex"/>
    <property type="evidence" value="ECO:0007669"/>
    <property type="project" value="InterPro"/>
</dbReference>
<dbReference type="Gene3D" id="1.10.8.60">
    <property type="match status" value="1"/>
</dbReference>
<feature type="region of interest" description="Disordered" evidence="5">
    <location>
        <begin position="59"/>
        <end position="85"/>
    </location>
</feature>
<keyword evidence="3" id="KW-0067">ATP-binding</keyword>
<dbReference type="AlphaFoldDB" id="A0A7S3UVW0"/>
<dbReference type="SUPFAM" id="SSF52540">
    <property type="entry name" value="P-loop containing nucleoside triphosphate hydrolases"/>
    <property type="match status" value="1"/>
</dbReference>
<dbReference type="SMART" id="SM01086">
    <property type="entry name" value="ClpB_D2-small"/>
    <property type="match status" value="1"/>
</dbReference>
<dbReference type="EMBL" id="HBIU01009592">
    <property type="protein sequence ID" value="CAE0625274.1"/>
    <property type="molecule type" value="Transcribed_RNA"/>
</dbReference>
<dbReference type="InterPro" id="IPR004491">
    <property type="entry name" value="HslU"/>
</dbReference>
<evidence type="ECO:0000259" key="6">
    <source>
        <dbReference type="SMART" id="SM00382"/>
    </source>
</evidence>
<organism evidence="8">
    <name type="scientific">Heterosigma akashiwo</name>
    <name type="common">Chromophytic alga</name>
    <name type="synonym">Heterosigma carterae</name>
    <dbReference type="NCBI Taxonomy" id="2829"/>
    <lineage>
        <taxon>Eukaryota</taxon>
        <taxon>Sar</taxon>
        <taxon>Stramenopiles</taxon>
        <taxon>Ochrophyta</taxon>
        <taxon>Raphidophyceae</taxon>
        <taxon>Chattonellales</taxon>
        <taxon>Chattonellaceae</taxon>
        <taxon>Heterosigma</taxon>
    </lineage>
</organism>
<evidence type="ECO:0000256" key="2">
    <source>
        <dbReference type="ARBA" id="ARBA00022741"/>
    </source>
</evidence>
<dbReference type="InterPro" id="IPR050052">
    <property type="entry name" value="ATP-dep_Clp_protease_ClpX"/>
</dbReference>
<sequence length="543" mass="59544">MLPVTRLATGVVGAFSNPRSRRALGRFRLSLTETQRSYSALSVISGQHKEVVKVLVSALEDTRDDNDGTGDQEGPGGAPGPESNQQEQIIEDQDNSMLSGDMGADMKPREMVEALDNYIVGQANAKRAIAIALRNRWRRQQLTSDLRNEVVPKNILMIGPTGCGKTEIARRIAKLCNAPFVKVEATKFTEVGFHGRDVDQIVRDLADAAVVMTKQRKRQELRAAARAKAEQQVVERLVGGTAGGGGGGGGAAEQDHQDWLDLVRRGELDSHKIDVEVPQEQPGPPMGMDPGMSDIVQRMMVFKAGPTKKTRRKMTIKEALPLLEEAELDGMVDEKALQVEALKAAADSGIVFIDEIDKICSKPGSYSGPDASSEGVQRDLLPLIEGCTINTKYGNVDTDFILFVASGAFHSCKPSDLMAELQGRLPIRVELNPLSEDDLYRILTEPKPNLIRQYTEMMAVEKVKLIFEEEAIREIASVAAEVNRTVENIGARRLQTILERVVEDISFTASDNAPGTEIVITKDTVRQHVTDLMVKSDMSKYIL</sequence>
<dbReference type="InterPro" id="IPR019489">
    <property type="entry name" value="Clp_ATPase_C"/>
</dbReference>
<keyword evidence="4" id="KW-0143">Chaperone</keyword>
<feature type="domain" description="AAA+ ATPase" evidence="6">
    <location>
        <begin position="151"/>
        <end position="435"/>
    </location>
</feature>
<evidence type="ECO:0000259" key="7">
    <source>
        <dbReference type="SMART" id="SM01086"/>
    </source>
</evidence>
<proteinExistence type="inferred from homology"/>
<accession>A0A7S3UVW0</accession>
<dbReference type="GO" id="GO:0016887">
    <property type="term" value="F:ATP hydrolysis activity"/>
    <property type="evidence" value="ECO:0007669"/>
    <property type="project" value="InterPro"/>
</dbReference>
<dbReference type="GO" id="GO:0008233">
    <property type="term" value="F:peptidase activity"/>
    <property type="evidence" value="ECO:0007669"/>
    <property type="project" value="InterPro"/>
</dbReference>
<evidence type="ECO:0000256" key="1">
    <source>
        <dbReference type="ARBA" id="ARBA00009771"/>
    </source>
</evidence>
<keyword evidence="2" id="KW-0547">Nucleotide-binding</keyword>
<dbReference type="Pfam" id="PF00004">
    <property type="entry name" value="AAA"/>
    <property type="match status" value="1"/>
</dbReference>
<evidence type="ECO:0000256" key="3">
    <source>
        <dbReference type="ARBA" id="ARBA00022840"/>
    </source>
</evidence>
<evidence type="ECO:0000313" key="8">
    <source>
        <dbReference type="EMBL" id="CAE0625274.1"/>
    </source>
</evidence>
<dbReference type="GO" id="GO:0051603">
    <property type="term" value="P:proteolysis involved in protein catabolic process"/>
    <property type="evidence" value="ECO:0007669"/>
    <property type="project" value="TreeGrafter"/>
</dbReference>
<dbReference type="NCBIfam" id="TIGR00390">
    <property type="entry name" value="hslU"/>
    <property type="match status" value="1"/>
</dbReference>
<dbReference type="InterPro" id="IPR003959">
    <property type="entry name" value="ATPase_AAA_core"/>
</dbReference>
<name>A0A7S3UVW0_HETAK</name>
<comment type="similarity">
    <text evidence="1">Belongs to the ClpX chaperone family. HslU subfamily.</text>
</comment>
<dbReference type="Pfam" id="PF07724">
    <property type="entry name" value="AAA_2"/>
    <property type="match status" value="1"/>
</dbReference>
<dbReference type="GO" id="GO:0005524">
    <property type="term" value="F:ATP binding"/>
    <property type="evidence" value="ECO:0007669"/>
    <property type="project" value="UniProtKB-KW"/>
</dbReference>
<dbReference type="PANTHER" id="PTHR48102">
    <property type="entry name" value="ATP-DEPENDENT CLP PROTEASE ATP-BINDING SUBUNIT CLPX-LIKE, MITOCHONDRIAL-RELATED"/>
    <property type="match status" value="1"/>
</dbReference>
<dbReference type="Gene3D" id="3.40.50.300">
    <property type="entry name" value="P-loop containing nucleotide triphosphate hydrolases"/>
    <property type="match status" value="2"/>
</dbReference>
<dbReference type="NCBIfam" id="NF003544">
    <property type="entry name" value="PRK05201.1"/>
    <property type="match status" value="1"/>
</dbReference>
<dbReference type="InterPro" id="IPR027417">
    <property type="entry name" value="P-loop_NTPase"/>
</dbReference>
<dbReference type="SMART" id="SM00382">
    <property type="entry name" value="AAA"/>
    <property type="match status" value="1"/>
</dbReference>
<dbReference type="PANTHER" id="PTHR48102:SF3">
    <property type="entry name" value="ATP-DEPENDENT PROTEASE ATPASE SUBUNIT HSLU"/>
    <property type="match status" value="1"/>
</dbReference>
<reference evidence="8" key="1">
    <citation type="submission" date="2021-01" db="EMBL/GenBank/DDBJ databases">
        <authorList>
            <person name="Corre E."/>
            <person name="Pelletier E."/>
            <person name="Niang G."/>
            <person name="Scheremetjew M."/>
            <person name="Finn R."/>
            <person name="Kale V."/>
            <person name="Holt S."/>
            <person name="Cochrane G."/>
            <person name="Meng A."/>
            <person name="Brown T."/>
            <person name="Cohen L."/>
        </authorList>
    </citation>
    <scope>NUCLEOTIDE SEQUENCE</scope>
    <source>
        <strain evidence="8">CCMP3107</strain>
    </source>
</reference>
<evidence type="ECO:0008006" key="9">
    <source>
        <dbReference type="Google" id="ProtNLM"/>
    </source>
</evidence>
<feature type="domain" description="Clp ATPase C-terminal" evidence="7">
    <location>
        <begin position="434"/>
        <end position="529"/>
    </location>
</feature>
<dbReference type="InterPro" id="IPR003593">
    <property type="entry name" value="AAA+_ATPase"/>
</dbReference>
<gene>
    <name evidence="8" type="ORF">HAKA00212_LOCUS3943</name>
</gene>
<evidence type="ECO:0000256" key="5">
    <source>
        <dbReference type="SAM" id="MobiDB-lite"/>
    </source>
</evidence>
<evidence type="ECO:0000256" key="4">
    <source>
        <dbReference type="ARBA" id="ARBA00023186"/>
    </source>
</evidence>
<dbReference type="FunFam" id="3.40.50.300:FF:000220">
    <property type="entry name" value="ATP-dependent protease ATPase subunit HslU"/>
    <property type="match status" value="1"/>
</dbReference>